<accession>A0A423Y2U3</accession>
<sequence length="59" mass="6806">MRQNARQPKPTLFSSSNVFAKAQGIVKVKHRFLVEHAREWLRAAIIPHFTALYAALFNQ</sequence>
<dbReference type="Proteomes" id="UP000285793">
    <property type="component" value="Unassembled WGS sequence"/>
</dbReference>
<protein>
    <submittedName>
        <fullName evidence="1">Uncharacterized protein</fullName>
    </submittedName>
</protein>
<name>A0A423Y2U3_9ENTR</name>
<organism evidence="1 2">
    <name type="scientific">Cronobacter malonaticus</name>
    <dbReference type="NCBI Taxonomy" id="413503"/>
    <lineage>
        <taxon>Bacteria</taxon>
        <taxon>Pseudomonadati</taxon>
        <taxon>Pseudomonadota</taxon>
        <taxon>Gammaproteobacteria</taxon>
        <taxon>Enterobacterales</taxon>
        <taxon>Enterobacteriaceae</taxon>
        <taxon>Cronobacter</taxon>
    </lineage>
</organism>
<dbReference type="AlphaFoldDB" id="A0A423Y2U3"/>
<evidence type="ECO:0000313" key="2">
    <source>
        <dbReference type="Proteomes" id="UP000285793"/>
    </source>
</evidence>
<gene>
    <name evidence="1" type="ORF">C3E80_02945</name>
</gene>
<dbReference type="EMBL" id="PQJL01000002">
    <property type="protein sequence ID" value="ROW64039.1"/>
    <property type="molecule type" value="Genomic_DNA"/>
</dbReference>
<comment type="caution">
    <text evidence="1">The sequence shown here is derived from an EMBL/GenBank/DDBJ whole genome shotgun (WGS) entry which is preliminary data.</text>
</comment>
<reference evidence="1 2" key="1">
    <citation type="journal article" date="2018" name="Front. Microbiol.">
        <title>An Investigation of an Acute Gastroenteritis Outbreak: Cronobacter sakazakii, a Potential Cause of Food-Borne Illness.</title>
        <authorList>
            <person name="Yong W."/>
            <person name="Guo B."/>
            <person name="Shi X."/>
            <person name="Cheng T."/>
            <person name="Chen M."/>
            <person name="Jiang X."/>
            <person name="Ye Y."/>
            <person name="Wang J."/>
            <person name="Xie G."/>
            <person name="Ding J."/>
        </authorList>
    </citation>
    <scope>NUCLEOTIDE SEQUENCE [LARGE SCALE GENOMIC DNA]</scope>
    <source>
        <strain evidence="1 2">S1</strain>
    </source>
</reference>
<proteinExistence type="predicted"/>
<evidence type="ECO:0000313" key="1">
    <source>
        <dbReference type="EMBL" id="ROW64039.1"/>
    </source>
</evidence>